<keyword evidence="2" id="KW-1185">Reference proteome</keyword>
<reference evidence="1" key="1">
    <citation type="submission" date="2021-12" db="EMBL/GenBank/DDBJ databases">
        <authorList>
            <person name="King R."/>
        </authorList>
    </citation>
    <scope>NUCLEOTIDE SEQUENCE</scope>
</reference>
<dbReference type="OrthoDB" id="8193444at2759"/>
<dbReference type="Proteomes" id="UP001154078">
    <property type="component" value="Chromosome 3"/>
</dbReference>
<dbReference type="EMBL" id="OV121134">
    <property type="protein sequence ID" value="CAH0552508.1"/>
    <property type="molecule type" value="Genomic_DNA"/>
</dbReference>
<organism evidence="1 2">
    <name type="scientific">Brassicogethes aeneus</name>
    <name type="common">Rape pollen beetle</name>
    <name type="synonym">Meligethes aeneus</name>
    <dbReference type="NCBI Taxonomy" id="1431903"/>
    <lineage>
        <taxon>Eukaryota</taxon>
        <taxon>Metazoa</taxon>
        <taxon>Ecdysozoa</taxon>
        <taxon>Arthropoda</taxon>
        <taxon>Hexapoda</taxon>
        <taxon>Insecta</taxon>
        <taxon>Pterygota</taxon>
        <taxon>Neoptera</taxon>
        <taxon>Endopterygota</taxon>
        <taxon>Coleoptera</taxon>
        <taxon>Polyphaga</taxon>
        <taxon>Cucujiformia</taxon>
        <taxon>Nitidulidae</taxon>
        <taxon>Meligethinae</taxon>
        <taxon>Brassicogethes</taxon>
    </lineage>
</organism>
<dbReference type="AlphaFoldDB" id="A0A9P0B151"/>
<evidence type="ECO:0000313" key="2">
    <source>
        <dbReference type="Proteomes" id="UP001154078"/>
    </source>
</evidence>
<gene>
    <name evidence="1" type="ORF">MELIAE_LOCUS4719</name>
</gene>
<evidence type="ECO:0000313" key="1">
    <source>
        <dbReference type="EMBL" id="CAH0552508.1"/>
    </source>
</evidence>
<protein>
    <submittedName>
        <fullName evidence="1">Uncharacterized protein</fullName>
    </submittedName>
</protein>
<proteinExistence type="predicted"/>
<sequence length="192" mass="21785">MQRLTPAIVCGVRYLLFLLEQPRDTSKNKIAHMITTSVTLIEKVKENNYLIVSYQNEQIRKESSLSNVGQAYHSVFRSALFSGKLDDYMGATSAEVLYCQSLRLPGELLTPRINEGDNINAETFVKQLRQRLLDIRPAVITRHGDKKTLRRQGKYSSATTALRNLSNNRGRIGSLIREMNVKGKILRFQSIG</sequence>
<accession>A0A9P0B151</accession>
<name>A0A9P0B151_BRAAE</name>